<dbReference type="Proteomes" id="UP000249661">
    <property type="component" value="Unassembled WGS sequence"/>
</dbReference>
<evidence type="ECO:0000313" key="2">
    <source>
        <dbReference type="Proteomes" id="UP000249661"/>
    </source>
</evidence>
<evidence type="ECO:0000313" key="1">
    <source>
        <dbReference type="EMBL" id="RAH75636.1"/>
    </source>
</evidence>
<organism evidence="1 2">
    <name type="scientific">Aspergillus aculeatinus CBS 121060</name>
    <dbReference type="NCBI Taxonomy" id="1448322"/>
    <lineage>
        <taxon>Eukaryota</taxon>
        <taxon>Fungi</taxon>
        <taxon>Dikarya</taxon>
        <taxon>Ascomycota</taxon>
        <taxon>Pezizomycotina</taxon>
        <taxon>Eurotiomycetes</taxon>
        <taxon>Eurotiomycetidae</taxon>
        <taxon>Eurotiales</taxon>
        <taxon>Aspergillaceae</taxon>
        <taxon>Aspergillus</taxon>
        <taxon>Aspergillus subgen. Circumdati</taxon>
    </lineage>
</organism>
<gene>
    <name evidence="1" type="ORF">BO66DRAFT_425078</name>
</gene>
<sequence length="505" mass="55695">MWLGAKQLGFAMLIRNEARVGRRINTPRDSLPADVELTLAAVTVVPLMRGQWVVQCARRGFGAPAITATRRAATSCPPCYPSGASRATIHISKPPPRINHRPTKQPIQPFNPASKRTLFTTTLPPILIPPTIFLGLLLGLWTWKCFWIVLLQDKLLYLSWLPPLSRSETIAAYEPECRPVQWTTQQIRSLDGTKLTVCEGRLPRRQQPPKKTVVICYFQGNGGSTPLRLPLLSQTLRALSNAPPASGFPEPEPEVEYIITALSYRGYWTSSGRASQRGIERDAQAFLAWVMQTYTAPDREVRVVLWGHSLGSAVATTALATYLSNGGAVASMTKKPSPADAEVAAAQTSSAPITGLIMEAPSSSVKEMLISLYPQKWLPYRYLWPFLWNHWDSVLALRRMVAWRDGVAVSEDGEDGDASDRIETTRDTETATLTQQGRRVLPPILLLTAANDEVIPPEAAGQLEAEARRLGIEMVRTDVPGAMHTEAPVRPAGRKALVEFIRARS</sequence>
<dbReference type="EMBL" id="KZ824933">
    <property type="protein sequence ID" value="RAH75636.1"/>
    <property type="molecule type" value="Genomic_DNA"/>
</dbReference>
<proteinExistence type="predicted"/>
<name>A0ACD1HPZ7_9EURO</name>
<keyword evidence="2" id="KW-1185">Reference proteome</keyword>
<reference evidence="1" key="1">
    <citation type="submission" date="2018-02" db="EMBL/GenBank/DDBJ databases">
        <title>The genomes of Aspergillus section Nigri reveals drivers in fungal speciation.</title>
        <authorList>
            <consortium name="DOE Joint Genome Institute"/>
            <person name="Vesth T.C."/>
            <person name="Nybo J."/>
            <person name="Theobald S."/>
            <person name="Brandl J."/>
            <person name="Frisvad J.C."/>
            <person name="Nielsen K.F."/>
            <person name="Lyhne E.K."/>
            <person name="Kogle M.E."/>
            <person name="Kuo A."/>
            <person name="Riley R."/>
            <person name="Clum A."/>
            <person name="Nolan M."/>
            <person name="Lipzen A."/>
            <person name="Salamov A."/>
            <person name="Henrissat B."/>
            <person name="Wiebenga A."/>
            <person name="De vries R.P."/>
            <person name="Grigoriev I.V."/>
            <person name="Mortensen U.H."/>
            <person name="Andersen M.R."/>
            <person name="Baker S.E."/>
        </authorList>
    </citation>
    <scope>NUCLEOTIDE SEQUENCE</scope>
    <source>
        <strain evidence="1">CBS 121060</strain>
    </source>
</reference>
<protein>
    <submittedName>
        <fullName evidence="1">Alpha/beta-hydrolase</fullName>
    </submittedName>
</protein>
<accession>A0ACD1HPZ7</accession>